<reference evidence="18 19" key="1">
    <citation type="submission" date="2018-08" db="EMBL/GenBank/DDBJ databases">
        <title>Recombination of ecologically and evolutionarily significant loci maintains genetic cohesion in the Pseudomonas syringae species complex.</title>
        <authorList>
            <person name="Dillon M."/>
            <person name="Thakur S."/>
            <person name="Almeida R.N.D."/>
            <person name="Weir B.S."/>
            <person name="Guttman D.S."/>
        </authorList>
    </citation>
    <scope>NUCLEOTIDE SEQUENCE [LARGE SCALE GENOMIC DNA]</scope>
    <source>
        <strain evidence="18 19">ICMP 9829</strain>
    </source>
</reference>
<evidence type="ECO:0000256" key="11">
    <source>
        <dbReference type="PROSITE-ProRule" id="PRU00284"/>
    </source>
</evidence>
<evidence type="ECO:0000259" key="14">
    <source>
        <dbReference type="PROSITE" id="PS50111"/>
    </source>
</evidence>
<dbReference type="InterPro" id="IPR000727">
    <property type="entry name" value="T_SNARE_dom"/>
</dbReference>
<dbReference type="InterPro" id="IPR004089">
    <property type="entry name" value="MCPsignal_dom"/>
</dbReference>
<dbReference type="PRINTS" id="PR00260">
    <property type="entry name" value="CHEMTRNSDUCR"/>
</dbReference>
<dbReference type="GO" id="GO:0004888">
    <property type="term" value="F:transmembrane signaling receptor activity"/>
    <property type="evidence" value="ECO:0007669"/>
    <property type="project" value="InterPro"/>
</dbReference>
<dbReference type="SUPFAM" id="SSF58104">
    <property type="entry name" value="Methyl-accepting chemotaxis protein (MCP) signaling domain"/>
    <property type="match status" value="1"/>
</dbReference>
<comment type="subcellular location">
    <subcellularLocation>
        <location evidence="1">Cell inner membrane</location>
        <topology evidence="1">Multi-pass membrane protein</topology>
    </subcellularLocation>
</comment>
<feature type="domain" description="HBM" evidence="17">
    <location>
        <begin position="90"/>
        <end position="334"/>
    </location>
</feature>
<dbReference type="PANTHER" id="PTHR32089">
    <property type="entry name" value="METHYL-ACCEPTING CHEMOTAXIS PROTEIN MCPB"/>
    <property type="match status" value="1"/>
</dbReference>
<dbReference type="SMART" id="SM00283">
    <property type="entry name" value="MA"/>
    <property type="match status" value="1"/>
</dbReference>
<dbReference type="InterPro" id="IPR003660">
    <property type="entry name" value="HAMP_dom"/>
</dbReference>
<dbReference type="Gene3D" id="1.10.287.950">
    <property type="entry name" value="Methyl-accepting chemotaxis protein"/>
    <property type="match status" value="1"/>
</dbReference>
<dbReference type="GO" id="GO:0007165">
    <property type="term" value="P:signal transduction"/>
    <property type="evidence" value="ECO:0007669"/>
    <property type="project" value="UniProtKB-KW"/>
</dbReference>
<dbReference type="PANTHER" id="PTHR32089:SF120">
    <property type="entry name" value="METHYL-ACCEPTING CHEMOTAXIS PROTEIN TLPQ"/>
    <property type="match status" value="1"/>
</dbReference>
<dbReference type="PROSITE" id="PS50111">
    <property type="entry name" value="CHEMOTAXIS_TRANSDUC_2"/>
    <property type="match status" value="1"/>
</dbReference>
<dbReference type="InterPro" id="IPR004090">
    <property type="entry name" value="Chemotax_Me-accpt_rcpt"/>
</dbReference>
<keyword evidence="2" id="KW-1003">Cell membrane</keyword>
<dbReference type="Pfam" id="PF16591">
    <property type="entry name" value="HBM"/>
    <property type="match status" value="1"/>
</dbReference>
<dbReference type="AlphaFoldDB" id="A0A3M5RUQ4"/>
<evidence type="ECO:0000313" key="19">
    <source>
        <dbReference type="Proteomes" id="UP000274212"/>
    </source>
</evidence>
<feature type="region of interest" description="Disordered" evidence="12">
    <location>
        <begin position="467"/>
        <end position="486"/>
    </location>
</feature>
<protein>
    <submittedName>
        <fullName evidence="18">Methyl-accepting chemotaxis protein</fullName>
    </submittedName>
</protein>
<evidence type="ECO:0000259" key="17">
    <source>
        <dbReference type="PROSITE" id="PS51753"/>
    </source>
</evidence>
<comment type="similarity">
    <text evidence="10">Belongs to the methyl-accepting chemotaxis (MCP) protein family.</text>
</comment>
<dbReference type="CDD" id="cd11386">
    <property type="entry name" value="MCP_signal"/>
    <property type="match status" value="1"/>
</dbReference>
<evidence type="ECO:0000256" key="12">
    <source>
        <dbReference type="SAM" id="MobiDB-lite"/>
    </source>
</evidence>
<dbReference type="Gene3D" id="1.20.1440.210">
    <property type="match status" value="1"/>
</dbReference>
<feature type="domain" description="Methyl-accepting transducer" evidence="14">
    <location>
        <begin position="418"/>
        <end position="654"/>
    </location>
</feature>
<gene>
    <name evidence="18" type="ORF">ALP36_03168</name>
</gene>
<dbReference type="PROSITE" id="PS50192">
    <property type="entry name" value="T_SNARE"/>
    <property type="match status" value="1"/>
</dbReference>
<dbReference type="SMART" id="SM01358">
    <property type="entry name" value="HBM"/>
    <property type="match status" value="1"/>
</dbReference>
<comment type="caution">
    <text evidence="18">The sequence shown here is derived from an EMBL/GenBank/DDBJ whole genome shotgun (WGS) entry which is preliminary data.</text>
</comment>
<keyword evidence="4" id="KW-0145">Chemotaxis</keyword>
<name>A0A3M5RUQ4_9PSED</name>
<evidence type="ECO:0000256" key="9">
    <source>
        <dbReference type="ARBA" id="ARBA00023224"/>
    </source>
</evidence>
<dbReference type="CDD" id="cd06225">
    <property type="entry name" value="HAMP"/>
    <property type="match status" value="1"/>
</dbReference>
<evidence type="ECO:0000259" key="16">
    <source>
        <dbReference type="PROSITE" id="PS50885"/>
    </source>
</evidence>
<evidence type="ECO:0000256" key="6">
    <source>
        <dbReference type="ARBA" id="ARBA00022692"/>
    </source>
</evidence>
<dbReference type="PROSITE" id="PS51753">
    <property type="entry name" value="HBM"/>
    <property type="match status" value="1"/>
</dbReference>
<feature type="domain" description="T-SNARE coiled-coil homology" evidence="15">
    <location>
        <begin position="605"/>
        <end position="667"/>
    </location>
</feature>
<dbReference type="Pfam" id="PF00015">
    <property type="entry name" value="MCPsignal"/>
    <property type="match status" value="1"/>
</dbReference>
<keyword evidence="3" id="KW-0488">Methylation</keyword>
<dbReference type="Pfam" id="PF00672">
    <property type="entry name" value="HAMP"/>
    <property type="match status" value="1"/>
</dbReference>
<evidence type="ECO:0000256" key="7">
    <source>
        <dbReference type="ARBA" id="ARBA00022989"/>
    </source>
</evidence>
<dbReference type="SMART" id="SM00304">
    <property type="entry name" value="HAMP"/>
    <property type="match status" value="2"/>
</dbReference>
<evidence type="ECO:0000256" key="2">
    <source>
        <dbReference type="ARBA" id="ARBA00022475"/>
    </source>
</evidence>
<keyword evidence="8 13" id="KW-0472">Membrane</keyword>
<dbReference type="GO" id="GO:0005886">
    <property type="term" value="C:plasma membrane"/>
    <property type="evidence" value="ECO:0007669"/>
    <property type="project" value="UniProtKB-SubCell"/>
</dbReference>
<evidence type="ECO:0000256" key="10">
    <source>
        <dbReference type="ARBA" id="ARBA00029447"/>
    </source>
</evidence>
<dbReference type="InterPro" id="IPR032255">
    <property type="entry name" value="HBM"/>
</dbReference>
<evidence type="ECO:0000256" key="13">
    <source>
        <dbReference type="SAM" id="Phobius"/>
    </source>
</evidence>
<keyword evidence="7 13" id="KW-1133">Transmembrane helix</keyword>
<accession>A0A3M5RUQ4</accession>
<evidence type="ECO:0000259" key="15">
    <source>
        <dbReference type="PROSITE" id="PS50192"/>
    </source>
</evidence>
<keyword evidence="5" id="KW-0997">Cell inner membrane</keyword>
<keyword evidence="9 11" id="KW-0807">Transducer</keyword>
<feature type="transmembrane region" description="Helical" evidence="13">
    <location>
        <begin position="63"/>
        <end position="89"/>
    </location>
</feature>
<evidence type="ECO:0000313" key="18">
    <source>
        <dbReference type="EMBL" id="RMU12721.1"/>
    </source>
</evidence>
<evidence type="ECO:0000256" key="8">
    <source>
        <dbReference type="ARBA" id="ARBA00023136"/>
    </source>
</evidence>
<evidence type="ECO:0000256" key="4">
    <source>
        <dbReference type="ARBA" id="ARBA00022500"/>
    </source>
</evidence>
<dbReference type="EMBL" id="RBTT01000013">
    <property type="protein sequence ID" value="RMU12721.1"/>
    <property type="molecule type" value="Genomic_DNA"/>
</dbReference>
<evidence type="ECO:0000256" key="3">
    <source>
        <dbReference type="ARBA" id="ARBA00022481"/>
    </source>
</evidence>
<evidence type="ECO:0000256" key="1">
    <source>
        <dbReference type="ARBA" id="ARBA00004429"/>
    </source>
</evidence>
<feature type="transmembrane region" description="Helical" evidence="13">
    <location>
        <begin position="341"/>
        <end position="359"/>
    </location>
</feature>
<sequence>MPLTYPKTVNTLMLYRYVSDQYLQSQRLSSCRAPRRSLGIPKYTKAQLMKSTWLDNLNVSKKLSIGFGLILLGVLTVTAIGYLSTNLLIERLGKASRVAEVKADVLSIRIAAQIYAAKPDAGNAQSYGTALDSLGKTIEEGLRILTVPANADILRRIRDQAGGLRLTFNQLVDNNQKIDQAMQPLIAISEQVSASFETLLQKTFEDASRSLDQNSIDQVKIAGDLRNGMTNFRLVFRRYISIPTTDNKQITFDAADGLIAQVTSARTLLPNQAMPAVDTALAALQQYKSLMVSISQMMQQNDQIRDTLRQQSLDILKSADGLMAGQVVSANKEKDSAVTQLLTVALIALLLGVLAAILITRQITRPLNATVIAARRIADGDLTNDISTTRQDELGLLQNTMQHMTVSLRTLIGGISNGVTQIATAAEELSAVSEQTSAGVTQQKMEVDQVATAMNQMASTVQEVAQNTEDAAQAARQASDRAAHGSSVVQHATREISQLAGEVGQLGQAMQRLIQDSDKIGGVIDVIKAVAEQTNLLALNAAIEAARAGEQGRGFAVVADEVRSLAQRTQKSTTEIEALIQALQHGTGAASELMDASRQRTEGTVELARQAEQSLVEITRSIVTIEQMSQQISAAAEEQSAVTDEINRSVISVRDIADQSATATEQSAASTVELARLGSNLQGMVARFRI</sequence>
<dbReference type="FunFam" id="1.10.287.950:FF:000001">
    <property type="entry name" value="Methyl-accepting chemotaxis sensory transducer"/>
    <property type="match status" value="1"/>
</dbReference>
<proteinExistence type="inferred from homology"/>
<dbReference type="GO" id="GO:0006935">
    <property type="term" value="P:chemotaxis"/>
    <property type="evidence" value="ECO:0007669"/>
    <property type="project" value="UniProtKB-KW"/>
</dbReference>
<dbReference type="Proteomes" id="UP000274212">
    <property type="component" value="Unassembled WGS sequence"/>
</dbReference>
<dbReference type="PROSITE" id="PS50885">
    <property type="entry name" value="HAMP"/>
    <property type="match status" value="1"/>
</dbReference>
<feature type="domain" description="HAMP" evidence="16">
    <location>
        <begin position="361"/>
        <end position="413"/>
    </location>
</feature>
<evidence type="ECO:0000256" key="5">
    <source>
        <dbReference type="ARBA" id="ARBA00022519"/>
    </source>
</evidence>
<keyword evidence="6 13" id="KW-0812">Transmembrane</keyword>
<organism evidence="18 19">
    <name type="scientific">Pseudomonas syringae pv. coriandricola</name>
    <dbReference type="NCBI Taxonomy" id="264453"/>
    <lineage>
        <taxon>Bacteria</taxon>
        <taxon>Pseudomonadati</taxon>
        <taxon>Pseudomonadota</taxon>
        <taxon>Gammaproteobacteria</taxon>
        <taxon>Pseudomonadales</taxon>
        <taxon>Pseudomonadaceae</taxon>
        <taxon>Pseudomonas</taxon>
    </lineage>
</organism>